<dbReference type="Proteomes" id="UP000307808">
    <property type="component" value="Unassembled WGS sequence"/>
</dbReference>
<reference evidence="2 3" key="1">
    <citation type="submission" date="2019-04" db="EMBL/GenBank/DDBJ databases">
        <authorList>
            <person name="Dong K."/>
        </authorList>
    </citation>
    <scope>NUCLEOTIDE SEQUENCE [LARGE SCALE GENOMIC DNA]</scope>
    <source>
        <strain evidence="3">dk3543</strain>
    </source>
</reference>
<name>A0A4U2YMD2_9ACTN</name>
<sequence>MPDSPVLPAAASRTSSPRRRVMALAHGVLALLLAATGCSVVGLGGSEEARPPDPSADLPSPVESLAALASLPRVPRAPTTLPAYDRDAFGRAWHDVDGNGCNQRDDVLLRDAEPGTTVVARQGTCSHDVLAGTWVDPYSGRRLVLDDLKERSQAQSVQIDHVVPLAEAWRSGAHRWTPDQRRSFANHLDGLLAVDGPTNMSKGDADPAAWRPRQAHQCAYAARWVQVKHVWALAVDDSERRALTEMLDACPA</sequence>
<dbReference type="InterPro" id="IPR011089">
    <property type="entry name" value="GmrSD_C"/>
</dbReference>
<keyword evidence="2" id="KW-0255">Endonuclease</keyword>
<feature type="domain" description="GmrSD restriction endonucleases C-terminal" evidence="1">
    <location>
        <begin position="122"/>
        <end position="245"/>
    </location>
</feature>
<dbReference type="AlphaFoldDB" id="A0A4U2YMD2"/>
<dbReference type="GO" id="GO:0004519">
    <property type="term" value="F:endonuclease activity"/>
    <property type="evidence" value="ECO:0007669"/>
    <property type="project" value="UniProtKB-KW"/>
</dbReference>
<evidence type="ECO:0000259" key="1">
    <source>
        <dbReference type="Pfam" id="PF07510"/>
    </source>
</evidence>
<dbReference type="PANTHER" id="PTHR24094">
    <property type="entry name" value="SECRETED PROTEIN"/>
    <property type="match status" value="1"/>
</dbReference>
<keyword evidence="3" id="KW-1185">Reference proteome</keyword>
<keyword evidence="2" id="KW-0378">Hydrolase</keyword>
<evidence type="ECO:0000313" key="3">
    <source>
        <dbReference type="Proteomes" id="UP000307808"/>
    </source>
</evidence>
<dbReference type="Pfam" id="PF07510">
    <property type="entry name" value="GmrSD_C"/>
    <property type="match status" value="1"/>
</dbReference>
<accession>A0A4U2YMD2</accession>
<proteinExistence type="predicted"/>
<protein>
    <submittedName>
        <fullName evidence="2">HNH endonuclease</fullName>
    </submittedName>
</protein>
<organism evidence="2 3">
    <name type="scientific">Nocardioides jishulii</name>
    <dbReference type="NCBI Taxonomy" id="2575440"/>
    <lineage>
        <taxon>Bacteria</taxon>
        <taxon>Bacillati</taxon>
        <taxon>Actinomycetota</taxon>
        <taxon>Actinomycetes</taxon>
        <taxon>Propionibacteriales</taxon>
        <taxon>Nocardioidaceae</taxon>
        <taxon>Nocardioides</taxon>
    </lineage>
</organism>
<gene>
    <name evidence="2" type="ORF">FC770_13285</name>
</gene>
<dbReference type="EMBL" id="SZPY01000003">
    <property type="protein sequence ID" value="TKI61722.1"/>
    <property type="molecule type" value="Genomic_DNA"/>
</dbReference>
<dbReference type="RefSeq" id="WP_137066728.1">
    <property type="nucleotide sequence ID" value="NZ_CP040748.1"/>
</dbReference>
<dbReference type="OrthoDB" id="5196645at2"/>
<dbReference type="PANTHER" id="PTHR24094:SF15">
    <property type="entry name" value="AMP-DEPENDENT SYNTHETASE_LIGASE DOMAIN-CONTAINING PROTEIN-RELATED"/>
    <property type="match status" value="1"/>
</dbReference>
<evidence type="ECO:0000313" key="2">
    <source>
        <dbReference type="EMBL" id="TKI61722.1"/>
    </source>
</evidence>
<keyword evidence="2" id="KW-0540">Nuclease</keyword>
<comment type="caution">
    <text evidence="2">The sequence shown here is derived from an EMBL/GenBank/DDBJ whole genome shotgun (WGS) entry which is preliminary data.</text>
</comment>